<dbReference type="Gene3D" id="1.20.1250.20">
    <property type="entry name" value="MFS general substrate transporter like domains"/>
    <property type="match status" value="1"/>
</dbReference>
<name>A0ABW4MQ85_9BACI</name>
<dbReference type="EMBL" id="JBHUEK010000022">
    <property type="protein sequence ID" value="MFD1779779.1"/>
    <property type="molecule type" value="Genomic_DNA"/>
</dbReference>
<dbReference type="PANTHER" id="PTHR23526:SF2">
    <property type="entry name" value="MAJOR FACILITATOR SUPERFAMILY (MFS) PROFILE DOMAIN-CONTAINING PROTEIN"/>
    <property type="match status" value="1"/>
</dbReference>
<dbReference type="PANTHER" id="PTHR23526">
    <property type="entry name" value="INTEGRAL MEMBRANE TRANSPORT PROTEIN-RELATED"/>
    <property type="match status" value="1"/>
</dbReference>
<sequence>MFRIEKARRLNEQAVISLVNHAIYQFGNSMSLIFLNIYLWRLTNSLFINAIFNLVAILAQAFTTFSIGKFAKRKGKLLAYRLGIFITAFFYLFILLAQEQIVTFYLLFAIMKGISQALYWLGYFTIVHEVSTDENRLRVLGINTIVMNGTNLSGPAIAGFIIGLYSGFEGYMIVFGAAFVMFAIAAMGSLKLKKEENHHTSYYMKYLPLIAKREPGFKKSLLGWFVLGFPHGILSFIPSILLYEIFLKEQTVAYLNIVFLTLSIISSYLISRFAHAEGTVKYLVISAAGFTLSTIFLLTDLSALTVILFMSIYSIFKPLQGNSYEAYYYNMIGQLPLKSNFRTEAVVLRETIINLGRGFGIIIFLTFVNGIEAESIPIVLFTLAVLQWLIPYLTANKQSFLTKKRSGQYNHNLR</sequence>
<feature type="transmembrane region" description="Helical" evidence="2">
    <location>
        <begin position="252"/>
        <end position="270"/>
    </location>
</feature>
<gene>
    <name evidence="3" type="ORF">ACFSFW_14025</name>
</gene>
<dbReference type="InterPro" id="IPR052528">
    <property type="entry name" value="Sugar_transport-like"/>
</dbReference>
<comment type="caution">
    <text evidence="3">The sequence shown here is derived from an EMBL/GenBank/DDBJ whole genome shotgun (WGS) entry which is preliminary data.</text>
</comment>
<feature type="transmembrane region" description="Helical" evidence="2">
    <location>
        <begin position="139"/>
        <end position="165"/>
    </location>
</feature>
<accession>A0ABW4MQ85</accession>
<protein>
    <submittedName>
        <fullName evidence="3">MFS transporter</fullName>
    </submittedName>
</protein>
<dbReference type="RefSeq" id="WP_388039155.1">
    <property type="nucleotide sequence ID" value="NZ_JBHUEK010000022.1"/>
</dbReference>
<evidence type="ECO:0000313" key="3">
    <source>
        <dbReference type="EMBL" id="MFD1779779.1"/>
    </source>
</evidence>
<evidence type="ECO:0000256" key="1">
    <source>
        <dbReference type="ARBA" id="ARBA00004651"/>
    </source>
</evidence>
<organism evidence="3 4">
    <name type="scientific">Fredinandcohnia salidurans</name>
    <dbReference type="NCBI Taxonomy" id="2595041"/>
    <lineage>
        <taxon>Bacteria</taxon>
        <taxon>Bacillati</taxon>
        <taxon>Bacillota</taxon>
        <taxon>Bacilli</taxon>
        <taxon>Bacillales</taxon>
        <taxon>Bacillaceae</taxon>
        <taxon>Fredinandcohnia</taxon>
    </lineage>
</organism>
<feature type="transmembrane region" description="Helical" evidence="2">
    <location>
        <begin position="221"/>
        <end position="246"/>
    </location>
</feature>
<feature type="transmembrane region" description="Helical" evidence="2">
    <location>
        <begin position="46"/>
        <end position="67"/>
    </location>
</feature>
<keyword evidence="4" id="KW-1185">Reference proteome</keyword>
<feature type="transmembrane region" description="Helical" evidence="2">
    <location>
        <begin position="79"/>
        <end position="98"/>
    </location>
</feature>
<evidence type="ECO:0000256" key="2">
    <source>
        <dbReference type="SAM" id="Phobius"/>
    </source>
</evidence>
<feature type="transmembrane region" description="Helical" evidence="2">
    <location>
        <begin position="171"/>
        <end position="190"/>
    </location>
</feature>
<feature type="transmembrane region" description="Helical" evidence="2">
    <location>
        <begin position="375"/>
        <end position="395"/>
    </location>
</feature>
<proteinExistence type="predicted"/>
<keyword evidence="2" id="KW-0812">Transmembrane</keyword>
<evidence type="ECO:0000313" key="4">
    <source>
        <dbReference type="Proteomes" id="UP001597227"/>
    </source>
</evidence>
<comment type="subcellular location">
    <subcellularLocation>
        <location evidence="1">Cell membrane</location>
        <topology evidence="1">Multi-pass membrane protein</topology>
    </subcellularLocation>
</comment>
<feature type="transmembrane region" description="Helical" evidence="2">
    <location>
        <begin position="104"/>
        <end position="127"/>
    </location>
</feature>
<reference evidence="4" key="1">
    <citation type="journal article" date="2019" name="Int. J. Syst. Evol. Microbiol.">
        <title>The Global Catalogue of Microorganisms (GCM) 10K type strain sequencing project: providing services to taxonomists for standard genome sequencing and annotation.</title>
        <authorList>
            <consortium name="The Broad Institute Genomics Platform"/>
            <consortium name="The Broad Institute Genome Sequencing Center for Infectious Disease"/>
            <person name="Wu L."/>
            <person name="Ma J."/>
        </authorList>
    </citation>
    <scope>NUCLEOTIDE SEQUENCE [LARGE SCALE GENOMIC DNA]</scope>
    <source>
        <strain evidence="4">CCUG 15531</strain>
    </source>
</reference>
<dbReference type="InterPro" id="IPR036259">
    <property type="entry name" value="MFS_trans_sf"/>
</dbReference>
<keyword evidence="2" id="KW-1133">Transmembrane helix</keyword>
<dbReference type="InterPro" id="IPR011701">
    <property type="entry name" value="MFS"/>
</dbReference>
<dbReference type="SUPFAM" id="SSF103473">
    <property type="entry name" value="MFS general substrate transporter"/>
    <property type="match status" value="1"/>
</dbReference>
<dbReference type="Pfam" id="PF07690">
    <property type="entry name" value="MFS_1"/>
    <property type="match status" value="1"/>
</dbReference>
<keyword evidence="2" id="KW-0472">Membrane</keyword>
<feature type="transmembrane region" description="Helical" evidence="2">
    <location>
        <begin position="282"/>
        <end position="315"/>
    </location>
</feature>
<dbReference type="Proteomes" id="UP001597227">
    <property type="component" value="Unassembled WGS sequence"/>
</dbReference>